<feature type="region of interest" description="Disordered" evidence="1">
    <location>
        <begin position="144"/>
        <end position="183"/>
    </location>
</feature>
<dbReference type="Pfam" id="PF07780">
    <property type="entry name" value="Spb1_C"/>
    <property type="match status" value="1"/>
</dbReference>
<dbReference type="EMBL" id="RRYP01022025">
    <property type="protein sequence ID" value="TNV72515.1"/>
    <property type="molecule type" value="Genomic_DNA"/>
</dbReference>
<sequence>MAETRALAKVMLRKKSRGIIMDSTYNRYAVHEDKASLPDWFVEDEARHFRPNNVHLVTKEMIAEERKFLKEYNERPSKKVQEAKARKKKRLGKAMNKIKNKATIIAEQSEMSEGSKMKQIQKLYKKEKAKTKEDKKYVVSRNFNNVGNAKTPRGTKAVDRRMKKDTRAAKAKKRREKKGGGRR</sequence>
<reference evidence="4" key="1">
    <citation type="submission" date="2019-06" db="EMBL/GenBank/DDBJ databases">
        <authorList>
            <person name="Zheng W."/>
        </authorList>
    </citation>
    <scope>NUCLEOTIDE SEQUENCE</scope>
    <source>
        <strain evidence="4">QDHG01</strain>
    </source>
</reference>
<feature type="domain" description="Ribosomal RNA methyltransferase SPB1-like C-terminal" evidence="2">
    <location>
        <begin position="2"/>
        <end position="173"/>
    </location>
</feature>
<dbReference type="Proteomes" id="UP000785679">
    <property type="component" value="Unassembled WGS sequence"/>
</dbReference>
<evidence type="ECO:0000259" key="2">
    <source>
        <dbReference type="Pfam" id="PF07780"/>
    </source>
</evidence>
<evidence type="ECO:0000313" key="5">
    <source>
        <dbReference type="Proteomes" id="UP000785679"/>
    </source>
</evidence>
<evidence type="ECO:0000256" key="1">
    <source>
        <dbReference type="SAM" id="MobiDB-lite"/>
    </source>
</evidence>
<protein>
    <recommendedName>
        <fullName evidence="2">Ribosomal RNA methyltransferase SPB1-like C-terminal domain-containing protein</fullName>
    </recommendedName>
</protein>
<feature type="compositionally biased region" description="Basic and acidic residues" evidence="1">
    <location>
        <begin position="156"/>
        <end position="168"/>
    </location>
</feature>
<dbReference type="GO" id="GO:0006364">
    <property type="term" value="P:rRNA processing"/>
    <property type="evidence" value="ECO:0007669"/>
    <property type="project" value="InterPro"/>
</dbReference>
<comment type="caution">
    <text evidence="4">The sequence shown here is derived from an EMBL/GenBank/DDBJ whole genome shotgun (WGS) entry which is preliminary data.</text>
</comment>
<feature type="region of interest" description="Disordered" evidence="1">
    <location>
        <begin position="77"/>
        <end position="96"/>
    </location>
</feature>
<accession>A0A8J8NCF1</accession>
<proteinExistence type="predicted"/>
<dbReference type="InterPro" id="IPR012920">
    <property type="entry name" value="rRNA_MeTfrase_SPB1-like_C"/>
</dbReference>
<keyword evidence="5" id="KW-1185">Reference proteome</keyword>
<gene>
    <name evidence="4" type="ORF">FGO68_gene3230</name>
    <name evidence="3" type="ORF">FGO68_gene4830</name>
</gene>
<dbReference type="GO" id="GO:0008168">
    <property type="term" value="F:methyltransferase activity"/>
    <property type="evidence" value="ECO:0007669"/>
    <property type="project" value="InterPro"/>
</dbReference>
<evidence type="ECO:0000313" key="3">
    <source>
        <dbReference type="EMBL" id="TNV72515.1"/>
    </source>
</evidence>
<feature type="compositionally biased region" description="Basic residues" evidence="1">
    <location>
        <begin position="85"/>
        <end position="96"/>
    </location>
</feature>
<name>A0A8J8NCF1_HALGN</name>
<organism evidence="4 5">
    <name type="scientific">Halteria grandinella</name>
    <dbReference type="NCBI Taxonomy" id="5974"/>
    <lineage>
        <taxon>Eukaryota</taxon>
        <taxon>Sar</taxon>
        <taxon>Alveolata</taxon>
        <taxon>Ciliophora</taxon>
        <taxon>Intramacronucleata</taxon>
        <taxon>Spirotrichea</taxon>
        <taxon>Stichotrichia</taxon>
        <taxon>Sporadotrichida</taxon>
        <taxon>Halteriidae</taxon>
        <taxon>Halteria</taxon>
    </lineage>
</organism>
<evidence type="ECO:0000313" key="4">
    <source>
        <dbReference type="EMBL" id="TNV72517.1"/>
    </source>
</evidence>
<dbReference type="OrthoDB" id="1287559at2759"/>
<dbReference type="AlphaFoldDB" id="A0A8J8NCF1"/>
<feature type="compositionally biased region" description="Basic residues" evidence="1">
    <location>
        <begin position="169"/>
        <end position="183"/>
    </location>
</feature>
<dbReference type="EMBL" id="RRYP01022019">
    <property type="protein sequence ID" value="TNV72517.1"/>
    <property type="molecule type" value="Genomic_DNA"/>
</dbReference>
<dbReference type="GO" id="GO:0005634">
    <property type="term" value="C:nucleus"/>
    <property type="evidence" value="ECO:0007669"/>
    <property type="project" value="InterPro"/>
</dbReference>